<comment type="caution">
    <text evidence="8">The sequence shown here is derived from an EMBL/GenBank/DDBJ whole genome shotgun (WGS) entry which is preliminary data.</text>
</comment>
<dbReference type="InterPro" id="IPR006311">
    <property type="entry name" value="TAT_signal"/>
</dbReference>
<dbReference type="PROSITE" id="PS51318">
    <property type="entry name" value="TAT"/>
    <property type="match status" value="1"/>
</dbReference>
<dbReference type="Gene3D" id="2.130.10.10">
    <property type="entry name" value="YVTN repeat-like/Quinoprotein amine dehydrogenase"/>
    <property type="match status" value="1"/>
</dbReference>
<dbReference type="InterPro" id="IPR041142">
    <property type="entry name" value="NOS_propeller_2"/>
</dbReference>
<evidence type="ECO:0000256" key="3">
    <source>
        <dbReference type="ARBA" id="ARBA00022723"/>
    </source>
</evidence>
<keyword evidence="6" id="KW-0186">Copper</keyword>
<evidence type="ECO:0000313" key="8">
    <source>
        <dbReference type="EMBL" id="RZD15452.1"/>
    </source>
</evidence>
<gene>
    <name evidence="8" type="primary">nosZ</name>
    <name evidence="8" type="ORF">EVJ47_04045</name>
</gene>
<dbReference type="GO" id="GO:0005509">
    <property type="term" value="F:calcium ion binding"/>
    <property type="evidence" value="ECO:0007669"/>
    <property type="project" value="InterPro"/>
</dbReference>
<dbReference type="PANTHER" id="PTHR42838:SF2">
    <property type="entry name" value="NITROUS-OXIDE REDUCTASE"/>
    <property type="match status" value="1"/>
</dbReference>
<dbReference type="AlphaFoldDB" id="A0A519BDV6"/>
<accession>A0A519BDV6</accession>
<evidence type="ECO:0000256" key="5">
    <source>
        <dbReference type="ARBA" id="ARBA00023002"/>
    </source>
</evidence>
<dbReference type="InterPro" id="IPR015943">
    <property type="entry name" value="WD40/YVTN_repeat-like_dom_sf"/>
</dbReference>
<dbReference type="SUPFAM" id="SSF49503">
    <property type="entry name" value="Cupredoxins"/>
    <property type="match status" value="1"/>
</dbReference>
<dbReference type="InterPro" id="IPR041114">
    <property type="entry name" value="Nos_propeller"/>
</dbReference>
<evidence type="ECO:0000256" key="2">
    <source>
        <dbReference type="ARBA" id="ARBA00004196"/>
    </source>
</evidence>
<dbReference type="Proteomes" id="UP000320813">
    <property type="component" value="Unassembled WGS sequence"/>
</dbReference>
<dbReference type="Gene3D" id="2.60.40.420">
    <property type="entry name" value="Cupredoxins - blue copper proteins"/>
    <property type="match status" value="1"/>
</dbReference>
<dbReference type="InterPro" id="IPR051403">
    <property type="entry name" value="NosZ/Cyto_c_oxidase_sub2"/>
</dbReference>
<dbReference type="GO" id="GO:0005507">
    <property type="term" value="F:copper ion binding"/>
    <property type="evidence" value="ECO:0007669"/>
    <property type="project" value="InterPro"/>
</dbReference>
<dbReference type="InterPro" id="IPR011045">
    <property type="entry name" value="N2O_reductase_N"/>
</dbReference>
<reference evidence="8 9" key="1">
    <citation type="submission" date="2019-01" db="EMBL/GenBank/DDBJ databases">
        <title>Insights into ecological role of a new deltaproteobacterial order Candidatus Sinidesulfobacterales (Sva0485) by metagenomics and metatranscriptomics.</title>
        <authorList>
            <person name="Tan S."/>
            <person name="Liu J."/>
            <person name="Fang Y."/>
            <person name="Hedlund B.P."/>
            <person name="Lian Z.H."/>
            <person name="Huang L.Y."/>
            <person name="Li J.T."/>
            <person name="Huang L.N."/>
            <person name="Li W.J."/>
            <person name="Jiang H.C."/>
            <person name="Dong H.L."/>
            <person name="Shu W.S."/>
        </authorList>
    </citation>
    <scope>NUCLEOTIDE SEQUENCE [LARGE SCALE GENOMIC DNA]</scope>
    <source>
        <strain evidence="8">AP3</strain>
    </source>
</reference>
<dbReference type="Pfam" id="PF18793">
    <property type="entry name" value="nos_propeller_2"/>
    <property type="match status" value="1"/>
</dbReference>
<sequence>MEKNEDDLTKEEDSQIQKGTTRRGFLSTMAKIAAGAGLIGSGAGIEALSGCAKAPTGTATVSAAVAKAIVPPGKWDKYMGFWSAGPSGEVRVKGIPSMKTLLRIPVFNNDTGRGYGGPSGDDQSAKMLEDAGGYIEGDTHHPHISYANGDFDGRYCFINDKSAGRIARIRLDYFQTDAITALPNVSAVHGLCVQRYPKTGYVFAASEFEVPMPNDGRDIVPTGNNAAQTKNYWTLLSAVDGETMAVKWQVMVDGNQDNMTTDYKGLYVAATCYNADKGWDVSTMTKPPVMWAVFVNIQRVEAAIKAGKYKTIGKSSVPVLDGRHGSDLTAYIPVEKDPHGISPTPDGKYFVANGKLAPKVTVIDLEKVGQVFEKKLKPKDAVAAILTVGVGPLHTVYDGRGNAYTTLFVDSQMVKWNIEDAIKAYNGDKKVKPIVQKLDVQYQPGHNAATQSDTNHPTGEWLVSLNKFSKDRFLPVGPRFPENDQLIDISGHKMVLVSDNPVYIEPHQATIALADRIKYVKKTYDPKYFANHIAAGTEGVKRIGPHRVIVRLTGVAPILTPVYFHVKEGDLVTVIYSNNDTVENLAHGFNMTMHGKNVNIDPGETKEVTFTADRAGVYWYYCTIFCHALHLEMRGRMIVEKVPGYRSRPIKPNRLSGKPSLHERFKDFPEVGKA</sequence>
<feature type="region of interest" description="Disordered" evidence="7">
    <location>
        <begin position="1"/>
        <end position="21"/>
    </location>
</feature>
<dbReference type="EC" id="1.7.2.4" evidence="8"/>
<evidence type="ECO:0000256" key="1">
    <source>
        <dbReference type="ARBA" id="ARBA00001935"/>
    </source>
</evidence>
<proteinExistence type="predicted"/>
<dbReference type="Pfam" id="PF18764">
    <property type="entry name" value="nos_propeller"/>
    <property type="match status" value="1"/>
</dbReference>
<dbReference type="EMBL" id="SGBD01000001">
    <property type="protein sequence ID" value="RZD15452.1"/>
    <property type="molecule type" value="Genomic_DNA"/>
</dbReference>
<dbReference type="PANTHER" id="PTHR42838">
    <property type="entry name" value="CYTOCHROME C OXIDASE SUBUNIT II"/>
    <property type="match status" value="1"/>
</dbReference>
<evidence type="ECO:0000256" key="7">
    <source>
        <dbReference type="SAM" id="MobiDB-lite"/>
    </source>
</evidence>
<organism evidence="8 9">
    <name type="scientific">Candidatus Acidulodesulfobacterium ferriphilum</name>
    <dbReference type="NCBI Taxonomy" id="2597223"/>
    <lineage>
        <taxon>Bacteria</taxon>
        <taxon>Deltaproteobacteria</taxon>
        <taxon>Candidatus Acidulodesulfobacterales</taxon>
        <taxon>Candidatus Acidulodesulfobacterium</taxon>
    </lineage>
</organism>
<keyword evidence="3" id="KW-0479">Metal-binding</keyword>
<dbReference type="InterPro" id="IPR023644">
    <property type="entry name" value="NO_Rdtase"/>
</dbReference>
<name>A0A519BDV6_9DELT</name>
<dbReference type="InterPro" id="IPR008972">
    <property type="entry name" value="Cupredoxin"/>
</dbReference>
<comment type="subcellular location">
    <subcellularLocation>
        <location evidence="2">Cell envelope</location>
    </subcellularLocation>
</comment>
<keyword evidence="5 8" id="KW-0560">Oxidoreductase</keyword>
<feature type="compositionally biased region" description="Basic and acidic residues" evidence="7">
    <location>
        <begin position="1"/>
        <end position="15"/>
    </location>
</feature>
<evidence type="ECO:0000313" key="9">
    <source>
        <dbReference type="Proteomes" id="UP000320813"/>
    </source>
</evidence>
<dbReference type="GO" id="GO:0050304">
    <property type="term" value="F:nitrous-oxide reductase activity"/>
    <property type="evidence" value="ECO:0007669"/>
    <property type="project" value="UniProtKB-EC"/>
</dbReference>
<dbReference type="NCBIfam" id="TIGR04244">
    <property type="entry name" value="nitrous_NosZ_RR"/>
    <property type="match status" value="1"/>
</dbReference>
<protein>
    <submittedName>
        <fullName evidence="8">TAT-dependent nitrous-oxide reductase</fullName>
        <ecNumber evidence="8">1.7.2.4</ecNumber>
    </submittedName>
</protein>
<evidence type="ECO:0000256" key="6">
    <source>
        <dbReference type="ARBA" id="ARBA00023008"/>
    </source>
</evidence>
<dbReference type="SUPFAM" id="SSF50974">
    <property type="entry name" value="Nitrous oxide reductase, N-terminal domain"/>
    <property type="match status" value="1"/>
</dbReference>
<dbReference type="GO" id="GO:0030313">
    <property type="term" value="C:cell envelope"/>
    <property type="evidence" value="ECO:0007669"/>
    <property type="project" value="UniProtKB-SubCell"/>
</dbReference>
<evidence type="ECO:0000256" key="4">
    <source>
        <dbReference type="ARBA" id="ARBA00022729"/>
    </source>
</evidence>
<comment type="cofactor">
    <cofactor evidence="1">
        <name>Cu cation</name>
        <dbReference type="ChEBI" id="CHEBI:23378"/>
    </cofactor>
</comment>
<keyword evidence="4" id="KW-0732">Signal</keyword>